<evidence type="ECO:0000256" key="6">
    <source>
        <dbReference type="ARBA" id="ARBA00023077"/>
    </source>
</evidence>
<dbReference type="InterPro" id="IPR036942">
    <property type="entry name" value="Beta-barrel_TonB_sf"/>
</dbReference>
<keyword evidence="7 10" id="KW-0472">Membrane</keyword>
<dbReference type="OrthoDB" id="8530571at2"/>
<dbReference type="InterPro" id="IPR039426">
    <property type="entry name" value="TonB-dep_rcpt-like"/>
</dbReference>
<keyword evidence="3 10" id="KW-0813">Transport</keyword>
<dbReference type="PANTHER" id="PTHR47234:SF2">
    <property type="entry name" value="TONB-DEPENDENT RECEPTOR"/>
    <property type="match status" value="1"/>
</dbReference>
<evidence type="ECO:0000259" key="14">
    <source>
        <dbReference type="Pfam" id="PF07715"/>
    </source>
</evidence>
<dbReference type="GO" id="GO:0009279">
    <property type="term" value="C:cell outer membrane"/>
    <property type="evidence" value="ECO:0007669"/>
    <property type="project" value="UniProtKB-SubCell"/>
</dbReference>
<dbReference type="Pfam" id="PF00593">
    <property type="entry name" value="TonB_dep_Rec_b-barrel"/>
    <property type="match status" value="1"/>
</dbReference>
<dbReference type="Proteomes" id="UP000294829">
    <property type="component" value="Unassembled WGS sequence"/>
</dbReference>
<dbReference type="SUPFAM" id="SSF56935">
    <property type="entry name" value="Porins"/>
    <property type="match status" value="1"/>
</dbReference>
<comment type="subcellular location">
    <subcellularLocation>
        <location evidence="1 10">Cell outer membrane</location>
        <topology evidence="1 10">Multi-pass membrane protein</topology>
    </subcellularLocation>
</comment>
<feature type="signal peptide" evidence="12">
    <location>
        <begin position="1"/>
        <end position="30"/>
    </location>
</feature>
<protein>
    <submittedName>
        <fullName evidence="15">TonB-dependent receptor</fullName>
    </submittedName>
</protein>
<keyword evidence="9 10" id="KW-0998">Cell outer membrane</keyword>
<dbReference type="EMBL" id="SMYL01000023">
    <property type="protein sequence ID" value="TDK59572.1"/>
    <property type="molecule type" value="Genomic_DNA"/>
</dbReference>
<evidence type="ECO:0000313" key="16">
    <source>
        <dbReference type="Proteomes" id="UP000294829"/>
    </source>
</evidence>
<evidence type="ECO:0000256" key="2">
    <source>
        <dbReference type="ARBA" id="ARBA00009810"/>
    </source>
</evidence>
<reference evidence="15 16" key="1">
    <citation type="submission" date="2019-03" db="EMBL/GenBank/DDBJ databases">
        <title>Sapientia aquatica gen. nov., sp. nov., isolated from a crater lake.</title>
        <authorList>
            <person name="Felfoldi T."/>
            <person name="Szabo A."/>
            <person name="Toth E."/>
            <person name="Schumann P."/>
            <person name="Keki Z."/>
            <person name="Marialigeti K."/>
            <person name="Mathe I."/>
        </authorList>
    </citation>
    <scope>NUCLEOTIDE SEQUENCE [LARGE SCALE GENOMIC DNA]</scope>
    <source>
        <strain evidence="15 16">SA-152</strain>
    </source>
</reference>
<evidence type="ECO:0000256" key="5">
    <source>
        <dbReference type="ARBA" id="ARBA00022692"/>
    </source>
</evidence>
<dbReference type="InterPro" id="IPR012910">
    <property type="entry name" value="Plug_dom"/>
</dbReference>
<evidence type="ECO:0000256" key="4">
    <source>
        <dbReference type="ARBA" id="ARBA00022452"/>
    </source>
</evidence>
<evidence type="ECO:0000259" key="13">
    <source>
        <dbReference type="Pfam" id="PF00593"/>
    </source>
</evidence>
<dbReference type="AlphaFoldDB" id="A0A4R5VND5"/>
<evidence type="ECO:0000256" key="10">
    <source>
        <dbReference type="PROSITE-ProRule" id="PRU01360"/>
    </source>
</evidence>
<evidence type="ECO:0000256" key="11">
    <source>
        <dbReference type="RuleBase" id="RU003357"/>
    </source>
</evidence>
<comment type="caution">
    <text evidence="15">The sequence shown here is derived from an EMBL/GenBank/DDBJ whole genome shotgun (WGS) entry which is preliminary data.</text>
</comment>
<feature type="domain" description="TonB-dependent receptor plug" evidence="14">
    <location>
        <begin position="72"/>
        <end position="188"/>
    </location>
</feature>
<dbReference type="InterPro" id="IPR000531">
    <property type="entry name" value="Beta-barrel_TonB"/>
</dbReference>
<evidence type="ECO:0000256" key="12">
    <source>
        <dbReference type="SAM" id="SignalP"/>
    </source>
</evidence>
<organism evidence="15 16">
    <name type="scientific">Sapientia aquatica</name>
    <dbReference type="NCBI Taxonomy" id="1549640"/>
    <lineage>
        <taxon>Bacteria</taxon>
        <taxon>Pseudomonadati</taxon>
        <taxon>Pseudomonadota</taxon>
        <taxon>Betaproteobacteria</taxon>
        <taxon>Burkholderiales</taxon>
        <taxon>Oxalobacteraceae</taxon>
        <taxon>Sapientia</taxon>
    </lineage>
</organism>
<comment type="similarity">
    <text evidence="2 10 11">Belongs to the TonB-dependent receptor family.</text>
</comment>
<gene>
    <name evidence="15" type="ORF">E2I14_18745</name>
</gene>
<keyword evidence="16" id="KW-1185">Reference proteome</keyword>
<keyword evidence="6 11" id="KW-0798">TonB box</keyword>
<dbReference type="Gene3D" id="2.170.130.10">
    <property type="entry name" value="TonB-dependent receptor, plug domain"/>
    <property type="match status" value="1"/>
</dbReference>
<dbReference type="Pfam" id="PF07715">
    <property type="entry name" value="Plug"/>
    <property type="match status" value="1"/>
</dbReference>
<name>A0A4R5VND5_9BURK</name>
<dbReference type="PROSITE" id="PS52016">
    <property type="entry name" value="TONB_DEPENDENT_REC_3"/>
    <property type="match status" value="1"/>
</dbReference>
<proteinExistence type="inferred from homology"/>
<feature type="domain" description="TonB-dependent receptor-like beta-barrel" evidence="13">
    <location>
        <begin position="388"/>
        <end position="980"/>
    </location>
</feature>
<feature type="chain" id="PRO_5020493393" evidence="12">
    <location>
        <begin position="31"/>
        <end position="1016"/>
    </location>
</feature>
<evidence type="ECO:0000256" key="1">
    <source>
        <dbReference type="ARBA" id="ARBA00004571"/>
    </source>
</evidence>
<dbReference type="InterPro" id="IPR037066">
    <property type="entry name" value="Plug_dom_sf"/>
</dbReference>
<keyword evidence="4 10" id="KW-1134">Transmembrane beta strand</keyword>
<dbReference type="RefSeq" id="WP_133331410.1">
    <property type="nucleotide sequence ID" value="NZ_SMYL01000023.1"/>
</dbReference>
<accession>A0A4R5VND5</accession>
<evidence type="ECO:0000256" key="7">
    <source>
        <dbReference type="ARBA" id="ARBA00023136"/>
    </source>
</evidence>
<dbReference type="Gene3D" id="2.40.170.20">
    <property type="entry name" value="TonB-dependent receptor, beta-barrel domain"/>
    <property type="match status" value="1"/>
</dbReference>
<evidence type="ECO:0000256" key="9">
    <source>
        <dbReference type="ARBA" id="ARBA00023237"/>
    </source>
</evidence>
<keyword evidence="12" id="KW-0732">Signal</keyword>
<dbReference type="PANTHER" id="PTHR47234">
    <property type="match status" value="1"/>
</dbReference>
<evidence type="ECO:0000256" key="3">
    <source>
        <dbReference type="ARBA" id="ARBA00022448"/>
    </source>
</evidence>
<evidence type="ECO:0000313" key="15">
    <source>
        <dbReference type="EMBL" id="TDK59572.1"/>
    </source>
</evidence>
<sequence length="1016" mass="108743">MNKHSAFKKKMIAHAVVVALGTLALLSVAAAQTTDAAATSAQKQADDNLPDLSKPVHRVEVTGSNIKRMDAEQASPVTVISKQEIQQMGANTLQEILVHVSQAVPDLVDSMSMFTGTEGATDANLRGLGPEATLVLLNGRRLSNYGTAYGGQYQFVNIDTIPVDAIERVEILTDGASAIYGSDAVAGVINVITKKSYNGAELHASGTAVPKTSNNHEYNIGGSFGFGDLATDKFNVYGTLNLFDREAVYQNQILNVLNPTWLHYNPTYIAGFHGKDGSAPDVINPGTQFTYTDAGTTINQPSPGCPTPVMPGSAAQQSSLNTVCALNSLALGNNWIPSSRRLNLFINGHYEFDNSMEGFIELSGTMVKLTTQLSPPNLYSGGNWSWYARNTGFNLNNFAFPYLSPTNPFNVVANNPALQGNMGGVAGLNYTLLDDPKFSRHIDTDDEYRIVAGLRGTLANNWDWESAITIAGTHGDLESQGYNPSPAGILAAFGPFTTVNTPSGAYQVISDHPAYQLGVTNANNLALMKQMFPYFSYESWDEIANWDGKVSGKIGTLSGGDVMMAAGANLNHESFSSPGAGNAANGQIAWQGGSWYQGSRSTEAAYAEILAPLTKKLEIDAAIRDDKYPDFANHIVPKVGIRYQVADSLVVRSTFSQGFRAPSLAESGTGGIYQQTVVNDPVRCAETNAIIATLSKSPNQQDVLTAQGLQSSSQCTGTVAGGITTPNPKLKPETANIANFGLIFNPVKQFDISADYWIIDRKNEIVQNNPNTLVANGSAQSPGGIPGVFVRGPLTIGDIAINNQVATACAATPSICAGGAPSYQYGNLAGVINSYINQTQSLVDGFDVNANAHVDLSGYGKLDFGWKATIKHRIESLGANPAWIGNQVGTYGTPRITGVFSTAWHYSDVDLSLMANYTGPQAILSAYPNGAFSDLASCEGNYNVTKTQCENGLASSLYWTGNVNWHPTAQVSLNLNVQNLFGHEPQYDPQAWMGINQFEFPYMSGRIYKLTANYKF</sequence>
<keyword evidence="5 10" id="KW-0812">Transmembrane</keyword>
<evidence type="ECO:0000256" key="8">
    <source>
        <dbReference type="ARBA" id="ARBA00023170"/>
    </source>
</evidence>
<keyword evidence="8 15" id="KW-0675">Receptor</keyword>